<keyword evidence="3 4" id="KW-0472">Membrane</keyword>
<evidence type="ECO:0000256" key="4">
    <source>
        <dbReference type="RuleBase" id="RU367098"/>
    </source>
</evidence>
<comment type="caution">
    <text evidence="5">The sequence shown here is derived from an EMBL/GenBank/DDBJ whole genome shotgun (WGS) entry which is preliminary data.</text>
</comment>
<dbReference type="EMBL" id="JBEVYD010000005">
    <property type="protein sequence ID" value="KAL3232859.1"/>
    <property type="molecule type" value="Genomic_DNA"/>
</dbReference>
<organism evidence="5 6">
    <name type="scientific">Nakaseomyces bracarensis</name>
    <dbReference type="NCBI Taxonomy" id="273131"/>
    <lineage>
        <taxon>Eukaryota</taxon>
        <taxon>Fungi</taxon>
        <taxon>Dikarya</taxon>
        <taxon>Ascomycota</taxon>
        <taxon>Saccharomycotina</taxon>
        <taxon>Saccharomycetes</taxon>
        <taxon>Saccharomycetales</taxon>
        <taxon>Saccharomycetaceae</taxon>
        <taxon>Nakaseomyces</taxon>
    </lineage>
</organism>
<evidence type="ECO:0000313" key="6">
    <source>
        <dbReference type="Proteomes" id="UP001623330"/>
    </source>
</evidence>
<accession>A0ABR4NVW3</accession>
<protein>
    <recommendedName>
        <fullName evidence="4">Altered inheritance of mitochondria protein 11</fullName>
    </recommendedName>
</protein>
<proteinExistence type="inferred from homology"/>
<dbReference type="InterPro" id="IPR038814">
    <property type="entry name" value="AIM11"/>
</dbReference>
<dbReference type="PANTHER" id="PTHR39136:SF1">
    <property type="entry name" value="ALTERED INHERITANCE OF MITOCHONDRIA PROTEIN 11"/>
    <property type="match status" value="1"/>
</dbReference>
<dbReference type="Proteomes" id="UP001623330">
    <property type="component" value="Unassembled WGS sequence"/>
</dbReference>
<evidence type="ECO:0000256" key="2">
    <source>
        <dbReference type="ARBA" id="ARBA00022989"/>
    </source>
</evidence>
<gene>
    <name evidence="4" type="primary">AIM11</name>
    <name evidence="5" type="ORF">RNJ44_04775</name>
</gene>
<evidence type="ECO:0000256" key="1">
    <source>
        <dbReference type="ARBA" id="ARBA00022692"/>
    </source>
</evidence>
<comment type="similarity">
    <text evidence="4">Belongs to the AIM11 family.</text>
</comment>
<sequence length="136" mass="15083">MDASSTNSSGSRRTQQLLLLLGSTAYTFAIARITTRSIAMRKYVPKFFQLNTRIAPFSGKSEAQSALTLSTGLSTGLFAMTITGFCWVMDISSPKEFTEKMKLLLGAKKPNKVIVQDNDPETEEIIKQLQDLVNRK</sequence>
<keyword evidence="6" id="KW-1185">Reference proteome</keyword>
<feature type="transmembrane region" description="Helical" evidence="4">
    <location>
        <begin position="17"/>
        <end position="35"/>
    </location>
</feature>
<evidence type="ECO:0000313" key="5">
    <source>
        <dbReference type="EMBL" id="KAL3232859.1"/>
    </source>
</evidence>
<evidence type="ECO:0000256" key="3">
    <source>
        <dbReference type="ARBA" id="ARBA00023136"/>
    </source>
</evidence>
<keyword evidence="2 4" id="KW-1133">Transmembrane helix</keyword>
<reference evidence="5 6" key="1">
    <citation type="submission" date="2024-05" db="EMBL/GenBank/DDBJ databases">
        <title>Long read based assembly of the Candida bracarensis genome reveals expanded adhesin content.</title>
        <authorList>
            <person name="Marcet-Houben M."/>
            <person name="Ksiezopolska E."/>
            <person name="Gabaldon T."/>
        </authorList>
    </citation>
    <scope>NUCLEOTIDE SEQUENCE [LARGE SCALE GENOMIC DNA]</scope>
    <source>
        <strain evidence="5 6">CBM6</strain>
    </source>
</reference>
<name>A0ABR4NVW3_9SACH</name>
<keyword evidence="1 4" id="KW-0812">Transmembrane</keyword>
<dbReference type="PANTHER" id="PTHR39136">
    <property type="entry name" value="ALTERED INHERITANCE OF MITOCHONDRIA PROTEIN 11"/>
    <property type="match status" value="1"/>
</dbReference>
<comment type="subcellular location">
    <subcellularLocation>
        <location evidence="4">Membrane</location>
        <topology evidence="4">Multi-pass membrane protein</topology>
    </subcellularLocation>
</comment>